<feature type="transmembrane region" description="Helical" evidence="14">
    <location>
        <begin position="397"/>
        <end position="418"/>
    </location>
</feature>
<evidence type="ECO:0000313" key="18">
    <source>
        <dbReference type="Proteomes" id="UP000095787"/>
    </source>
</evidence>
<dbReference type="RefSeq" id="WP_004847893.1">
    <property type="nucleotide sequence ID" value="NZ_AP028249.1"/>
</dbReference>
<evidence type="ECO:0000256" key="8">
    <source>
        <dbReference type="ARBA" id="ARBA00022741"/>
    </source>
</evidence>
<dbReference type="PANTHER" id="PTHR45528">
    <property type="entry name" value="SENSOR HISTIDINE KINASE CPXA"/>
    <property type="match status" value="1"/>
</dbReference>
<keyword evidence="5" id="KW-0597">Phosphoprotein</keyword>
<dbReference type="GO" id="GO:0005886">
    <property type="term" value="C:plasma membrane"/>
    <property type="evidence" value="ECO:0007669"/>
    <property type="project" value="UniProtKB-SubCell"/>
</dbReference>
<dbReference type="InterPro" id="IPR003661">
    <property type="entry name" value="HisK_dim/P_dom"/>
</dbReference>
<evidence type="ECO:0000256" key="9">
    <source>
        <dbReference type="ARBA" id="ARBA00022777"/>
    </source>
</evidence>
<evidence type="ECO:0000256" key="11">
    <source>
        <dbReference type="ARBA" id="ARBA00022989"/>
    </source>
</evidence>
<feature type="transmembrane region" description="Helical" evidence="14">
    <location>
        <begin position="439"/>
        <end position="461"/>
    </location>
</feature>
<dbReference type="SMART" id="SM00388">
    <property type="entry name" value="HisKA"/>
    <property type="match status" value="1"/>
</dbReference>
<evidence type="ECO:0000256" key="1">
    <source>
        <dbReference type="ARBA" id="ARBA00000085"/>
    </source>
</evidence>
<evidence type="ECO:0000256" key="7">
    <source>
        <dbReference type="ARBA" id="ARBA00022692"/>
    </source>
</evidence>
<evidence type="ECO:0000256" key="13">
    <source>
        <dbReference type="ARBA" id="ARBA00023136"/>
    </source>
</evidence>
<dbReference type="InterPro" id="IPR004358">
    <property type="entry name" value="Sig_transdc_His_kin-like_C"/>
</dbReference>
<evidence type="ECO:0000313" key="19">
    <source>
        <dbReference type="Proteomes" id="UP000292665"/>
    </source>
</evidence>
<dbReference type="Gene3D" id="3.30.565.10">
    <property type="entry name" value="Histidine kinase-like ATPase, C-terminal domain"/>
    <property type="match status" value="1"/>
</dbReference>
<gene>
    <name evidence="16" type="primary">phoR_4</name>
    <name evidence="17" type="ORF">EAI93_11365</name>
    <name evidence="16" type="ORF">ERS852456_02148</name>
</gene>
<feature type="transmembrane region" description="Helical" evidence="14">
    <location>
        <begin position="12"/>
        <end position="31"/>
    </location>
</feature>
<dbReference type="GO" id="GO:0000155">
    <property type="term" value="F:phosphorelay sensor kinase activity"/>
    <property type="evidence" value="ECO:0007669"/>
    <property type="project" value="InterPro"/>
</dbReference>
<name>A0A174DVF4_9FIRM</name>
<evidence type="ECO:0000256" key="10">
    <source>
        <dbReference type="ARBA" id="ARBA00022840"/>
    </source>
</evidence>
<dbReference type="InterPro" id="IPR005467">
    <property type="entry name" value="His_kinase_dom"/>
</dbReference>
<dbReference type="InterPro" id="IPR003594">
    <property type="entry name" value="HATPase_dom"/>
</dbReference>
<feature type="transmembrane region" description="Helical" evidence="14">
    <location>
        <begin position="581"/>
        <end position="600"/>
    </location>
</feature>
<evidence type="ECO:0000256" key="6">
    <source>
        <dbReference type="ARBA" id="ARBA00022679"/>
    </source>
</evidence>
<dbReference type="Proteomes" id="UP000292665">
    <property type="component" value="Unassembled WGS sequence"/>
</dbReference>
<dbReference type="AlphaFoldDB" id="A0A174DVF4"/>
<reference evidence="16 18" key="1">
    <citation type="submission" date="2015-09" db="EMBL/GenBank/DDBJ databases">
        <authorList>
            <consortium name="Pathogen Informatics"/>
        </authorList>
    </citation>
    <scope>NUCLEOTIDE SEQUENCE [LARGE SCALE GENOMIC DNA]</scope>
    <source>
        <strain evidence="16 18">2789STDY5834841</strain>
    </source>
</reference>
<dbReference type="SMART" id="SM00387">
    <property type="entry name" value="HATPase_c"/>
    <property type="match status" value="1"/>
</dbReference>
<dbReference type="EC" id="2.7.13.3" evidence="3"/>
<dbReference type="SUPFAM" id="SSF47384">
    <property type="entry name" value="Homodimeric domain of signal transducing histidine kinase"/>
    <property type="match status" value="1"/>
</dbReference>
<dbReference type="InterPro" id="IPR036097">
    <property type="entry name" value="HisK_dim/P_sf"/>
</dbReference>
<dbReference type="InterPro" id="IPR036890">
    <property type="entry name" value="HATPase_C_sf"/>
</dbReference>
<evidence type="ECO:0000313" key="16">
    <source>
        <dbReference type="EMBL" id="CUO29531.1"/>
    </source>
</evidence>
<feature type="domain" description="Histidine kinase" evidence="15">
    <location>
        <begin position="663"/>
        <end position="877"/>
    </location>
</feature>
<evidence type="ECO:0000256" key="2">
    <source>
        <dbReference type="ARBA" id="ARBA00004651"/>
    </source>
</evidence>
<dbReference type="SUPFAM" id="SSF55874">
    <property type="entry name" value="ATPase domain of HSP90 chaperone/DNA topoisomerase II/histidine kinase"/>
    <property type="match status" value="1"/>
</dbReference>
<feature type="transmembrane region" description="Helical" evidence="14">
    <location>
        <begin position="498"/>
        <end position="519"/>
    </location>
</feature>
<evidence type="ECO:0000259" key="15">
    <source>
        <dbReference type="PROSITE" id="PS50109"/>
    </source>
</evidence>
<comment type="subcellular location">
    <subcellularLocation>
        <location evidence="2">Cell membrane</location>
        <topology evidence="2">Multi-pass membrane protein</topology>
    </subcellularLocation>
</comment>
<accession>A0A174DVF4</accession>
<dbReference type="InterPro" id="IPR050398">
    <property type="entry name" value="HssS/ArlS-like"/>
</dbReference>
<evidence type="ECO:0000256" key="12">
    <source>
        <dbReference type="ARBA" id="ARBA00023012"/>
    </source>
</evidence>
<evidence type="ECO:0000256" key="4">
    <source>
        <dbReference type="ARBA" id="ARBA00022475"/>
    </source>
</evidence>
<organism evidence="16 18">
    <name type="scientific">[Ruminococcus] torques</name>
    <dbReference type="NCBI Taxonomy" id="33039"/>
    <lineage>
        <taxon>Bacteria</taxon>
        <taxon>Bacillati</taxon>
        <taxon>Bacillota</taxon>
        <taxon>Clostridia</taxon>
        <taxon>Lachnospirales</taxon>
        <taxon>Lachnospiraceae</taxon>
        <taxon>Mediterraneibacter</taxon>
    </lineage>
</organism>
<keyword evidence="13 14" id="KW-0472">Membrane</keyword>
<dbReference type="PRINTS" id="PR00344">
    <property type="entry name" value="BCTRLSENSOR"/>
</dbReference>
<dbReference type="EMBL" id="RCYR01000026">
    <property type="protein sequence ID" value="RYS78287.1"/>
    <property type="molecule type" value="Genomic_DNA"/>
</dbReference>
<feature type="transmembrane region" description="Helical" evidence="14">
    <location>
        <begin position="554"/>
        <end position="574"/>
    </location>
</feature>
<keyword evidence="12" id="KW-0902">Two-component regulatory system</keyword>
<dbReference type="PROSITE" id="PS50109">
    <property type="entry name" value="HIS_KIN"/>
    <property type="match status" value="1"/>
</dbReference>
<keyword evidence="9 17" id="KW-0418">Kinase</keyword>
<sequence length="879" mass="99026">MKGWYRRTAMKAVVLIVGVLTGAMFFTSLIVTTRLTGTLNPAETVKLIGEPYEESSDFSNTVESYMLQVLEQFQLKTLFESDGAYNPDKVIDVMSYFGASGADAENHSGLVYRLSDLIEWSKAYSVESGGVYDKNAVIVCKQPSGKYYYYYTEEFLNQLETGELQLVLEDDRMDVESFLNDLSNGTLTSSGVSDKISIYDAEGSKLYTDCWNYGDSVRENYAPLGAANLLQVVNERPELNGKLMVIYDHLASVLTSINDKYSRYKSGWEHLEEGNTNFTYLYIDQDTKKVTTNKSEYANLMAKGESGIKTNIEECIADMKSGKNVKYIFVYPKLKDFETNMDILPTNEWDMVRSYDTDKTYDSIFAVAVDTSYPVKDMFYERDRIYEKNIPLLRGGFVILCLSGILFLISFVMSGLMAGRKDGDNEVHLTGFDRWKTEIAAVAVIGVWAVGTAVIVGMGMIDSDNVYNMVETLDYYGARYMSDMPEVYSMLFVQKVSFLEIAGAFLYGAFTFICFFAGYMSLIRRMKAKSLWNGSLLCMILSFCKRIVDSSNDVWRTVLWISAFLVIHWITFFVRNVPMALAALAADGVTFWIVVGSMLAKVRIKKGIEQIASGNLEYRIELKGLRGTERNIAENVNDIGSGLNRAIDEAMRNERLKTDLITNVSHDIKTPLTSIINYVDILKRSDIADEKILGYLDILEVKAQRLKTLTEDVVEASKVSSGNITLEYMDIDFREMVQQTEGEMAEKFAARNLSVVLNLPEEAAVIHVDGRRMWRVLENIFGNAAKYAMPGTRVYADLSVSESEVKFSLKNVSEQQLNISADELTERFIRGDISRSTEGSGLGLSIAKSLTEMQGGVFELYLDGDLFKVDIRFPRIKPM</sequence>
<keyword evidence="4" id="KW-1003">Cell membrane</keyword>
<keyword evidence="11 14" id="KW-1133">Transmembrane helix</keyword>
<dbReference type="GO" id="GO:0005524">
    <property type="term" value="F:ATP binding"/>
    <property type="evidence" value="ECO:0007669"/>
    <property type="project" value="UniProtKB-KW"/>
</dbReference>
<keyword evidence="8" id="KW-0547">Nucleotide-binding</keyword>
<dbReference type="Pfam" id="PF02518">
    <property type="entry name" value="HATPase_c"/>
    <property type="match status" value="1"/>
</dbReference>
<evidence type="ECO:0000313" key="17">
    <source>
        <dbReference type="EMBL" id="RYS78287.1"/>
    </source>
</evidence>
<protein>
    <recommendedName>
        <fullName evidence="3">histidine kinase</fullName>
        <ecNumber evidence="3">2.7.13.3</ecNumber>
    </recommendedName>
</protein>
<dbReference type="Proteomes" id="UP000095787">
    <property type="component" value="Unassembled WGS sequence"/>
</dbReference>
<dbReference type="Pfam" id="PF00512">
    <property type="entry name" value="HisKA"/>
    <property type="match status" value="1"/>
</dbReference>
<comment type="catalytic activity">
    <reaction evidence="1">
        <text>ATP + protein L-histidine = ADP + protein N-phospho-L-histidine.</text>
        <dbReference type="EC" id="2.7.13.3"/>
    </reaction>
</comment>
<evidence type="ECO:0000256" key="5">
    <source>
        <dbReference type="ARBA" id="ARBA00022553"/>
    </source>
</evidence>
<dbReference type="Gene3D" id="1.10.287.130">
    <property type="match status" value="1"/>
</dbReference>
<evidence type="ECO:0000256" key="14">
    <source>
        <dbReference type="SAM" id="Phobius"/>
    </source>
</evidence>
<dbReference type="CDD" id="cd00082">
    <property type="entry name" value="HisKA"/>
    <property type="match status" value="1"/>
</dbReference>
<proteinExistence type="predicted"/>
<keyword evidence="7 14" id="KW-0812">Transmembrane</keyword>
<evidence type="ECO:0000256" key="3">
    <source>
        <dbReference type="ARBA" id="ARBA00012438"/>
    </source>
</evidence>
<reference evidence="17 19" key="2">
    <citation type="journal article" date="2019" name="Science, e1252229">
        <title>Invertible promoters mediate bacterial phase variation, antibiotic resistance, and host adaptation in the gut.</title>
        <authorList>
            <person name="Jiang X."/>
            <person name="Hall A.B."/>
            <person name="Arthur T.D."/>
            <person name="Plichta D.R."/>
            <person name="Covington C.T."/>
            <person name="Poyet M."/>
            <person name="Crothers J."/>
            <person name="Moses P.L."/>
            <person name="Tolonen A.C."/>
            <person name="Vlamakis H."/>
            <person name="Alm E.J."/>
            <person name="Xavier R.J."/>
        </authorList>
    </citation>
    <scope>NUCLEOTIDE SEQUENCE [LARGE SCALE GENOMIC DNA]</scope>
    <source>
        <strain evidence="17">Aa_0143</strain>
        <strain evidence="19">aa_0143</strain>
    </source>
</reference>
<keyword evidence="10" id="KW-0067">ATP-binding</keyword>
<dbReference type="EMBL" id="CYZO01000030">
    <property type="protein sequence ID" value="CUO29531.1"/>
    <property type="molecule type" value="Genomic_DNA"/>
</dbReference>
<dbReference type="PANTHER" id="PTHR45528:SF1">
    <property type="entry name" value="SENSOR HISTIDINE KINASE CPXA"/>
    <property type="match status" value="1"/>
</dbReference>
<keyword evidence="6 16" id="KW-0808">Transferase</keyword>